<reference evidence="2" key="1">
    <citation type="journal article" date="2019" name="Int. J. Syst. Evol. Microbiol.">
        <title>The Global Catalogue of Microorganisms (GCM) 10K type strain sequencing project: providing services to taxonomists for standard genome sequencing and annotation.</title>
        <authorList>
            <consortium name="The Broad Institute Genomics Platform"/>
            <consortium name="The Broad Institute Genome Sequencing Center for Infectious Disease"/>
            <person name="Wu L."/>
            <person name="Ma J."/>
        </authorList>
    </citation>
    <scope>NUCLEOTIDE SEQUENCE [LARGE SCALE GENOMIC DNA]</scope>
    <source>
        <strain evidence="2">CECT 7806</strain>
    </source>
</reference>
<evidence type="ECO:0000313" key="1">
    <source>
        <dbReference type="EMBL" id="MDN3569571.1"/>
    </source>
</evidence>
<organism evidence="1 2">
    <name type="scientific">Methylobacterium longum</name>
    <dbReference type="NCBI Taxonomy" id="767694"/>
    <lineage>
        <taxon>Bacteria</taxon>
        <taxon>Pseudomonadati</taxon>
        <taxon>Pseudomonadota</taxon>
        <taxon>Alphaproteobacteria</taxon>
        <taxon>Hyphomicrobiales</taxon>
        <taxon>Methylobacteriaceae</taxon>
        <taxon>Methylobacterium</taxon>
    </lineage>
</organism>
<dbReference type="Pfam" id="PF02585">
    <property type="entry name" value="PIG-L"/>
    <property type="match status" value="1"/>
</dbReference>
<gene>
    <name evidence="1" type="ORF">QWZ18_02890</name>
</gene>
<accession>A0ABT8AIG3</accession>
<dbReference type="EMBL" id="JAUFPT010000006">
    <property type="protein sequence ID" value="MDN3569571.1"/>
    <property type="molecule type" value="Genomic_DNA"/>
</dbReference>
<keyword evidence="2" id="KW-1185">Reference proteome</keyword>
<dbReference type="InterPro" id="IPR003737">
    <property type="entry name" value="GlcNAc_PI_deacetylase-related"/>
</dbReference>
<dbReference type="Proteomes" id="UP001244297">
    <property type="component" value="Unassembled WGS sequence"/>
</dbReference>
<proteinExistence type="predicted"/>
<dbReference type="PANTHER" id="PTHR12993">
    <property type="entry name" value="N-ACETYLGLUCOSAMINYL-PHOSPHATIDYLINOSITOL DE-N-ACETYLASE-RELATED"/>
    <property type="match status" value="1"/>
</dbReference>
<dbReference type="Gene3D" id="3.40.50.10320">
    <property type="entry name" value="LmbE-like"/>
    <property type="match status" value="1"/>
</dbReference>
<sequence length="245" mass="25815">MRADAFLAAADRLPVASLDDLAGPGGLVVVAPHPDDESLGCGGLIAAARAAGRRVHLIVVSDGCGSHTQSRLYPPEALRALREAETLRAAAILGLRPEDITFLRLPDAHVPSAGPSAEAAAESVAQAASRCGAGAVFVTWRHDPHCDHRAAALIVALARPRMPGVRVYEYPVWGWTLPPETEVGPEPAGLRLDVSAQRGTKARAVAAHESQTTNLIADDPQGFRLEPAMIDRLCGPYERFVAVPA</sequence>
<dbReference type="RefSeq" id="WP_238286763.1">
    <property type="nucleotide sequence ID" value="NZ_BPQS01000007.1"/>
</dbReference>
<name>A0ABT8AIG3_9HYPH</name>
<evidence type="ECO:0000313" key="2">
    <source>
        <dbReference type="Proteomes" id="UP001244297"/>
    </source>
</evidence>
<dbReference type="InterPro" id="IPR024078">
    <property type="entry name" value="LmbE-like_dom_sf"/>
</dbReference>
<dbReference type="SUPFAM" id="SSF102588">
    <property type="entry name" value="LmbE-like"/>
    <property type="match status" value="1"/>
</dbReference>
<comment type="caution">
    <text evidence="1">The sequence shown here is derived from an EMBL/GenBank/DDBJ whole genome shotgun (WGS) entry which is preliminary data.</text>
</comment>
<protein>
    <submittedName>
        <fullName evidence="1">PIG-L deacetylase family protein</fullName>
    </submittedName>
</protein>
<dbReference type="PANTHER" id="PTHR12993:SF29">
    <property type="entry name" value="BLR3841 PROTEIN"/>
    <property type="match status" value="1"/>
</dbReference>